<keyword evidence="3" id="KW-1185">Reference proteome</keyword>
<sequence>MKIITSFFLVFFCTSVLAQYDVNSFVISKFEKENDNAKVTNELFDLNQSDTLLSLNNYKFIKLNNKSVTLYKTKQNQIILKKEYNRKELNKKLNFNFLFNLNPVELTINEVDGKKIEVNDGSEYSIKVFKKNKYLEFLNYAPDVYIENKYPFFEKRKFFLDCYISLDSLFFDDLFLKVQNAEEVFIKFEDTEYTSKKVLKNKNILDGKEIYYINEMVFSTINETTEKINSKMINQKIVIDYDFLNQYFPQELKKLLKENGKKIFMIEKCKKSKKRVIISQVKLNY</sequence>
<evidence type="ECO:0000313" key="2">
    <source>
        <dbReference type="EMBL" id="MBM6500453.1"/>
    </source>
</evidence>
<keyword evidence="1" id="KW-0732">Signal</keyword>
<name>A0ABS2CZR2_9FLAO</name>
<dbReference type="Proteomes" id="UP000759529">
    <property type="component" value="Unassembled WGS sequence"/>
</dbReference>
<evidence type="ECO:0000256" key="1">
    <source>
        <dbReference type="SAM" id="SignalP"/>
    </source>
</evidence>
<evidence type="ECO:0000313" key="3">
    <source>
        <dbReference type="Proteomes" id="UP000759529"/>
    </source>
</evidence>
<organism evidence="2 3">
    <name type="scientific">Flavobacterium macrobrachii</name>
    <dbReference type="NCBI Taxonomy" id="591204"/>
    <lineage>
        <taxon>Bacteria</taxon>
        <taxon>Pseudomonadati</taxon>
        <taxon>Bacteroidota</taxon>
        <taxon>Flavobacteriia</taxon>
        <taxon>Flavobacteriales</taxon>
        <taxon>Flavobacteriaceae</taxon>
        <taxon>Flavobacterium</taxon>
    </lineage>
</organism>
<proteinExistence type="predicted"/>
<protein>
    <submittedName>
        <fullName evidence="2">Uncharacterized protein</fullName>
    </submittedName>
</protein>
<accession>A0ABS2CZR2</accession>
<gene>
    <name evidence="2" type="ORF">H9X54_014250</name>
</gene>
<dbReference type="RefSeq" id="WP_187656465.1">
    <property type="nucleotide sequence ID" value="NZ_JACSOD020000503.1"/>
</dbReference>
<dbReference type="EMBL" id="JACSOD020000503">
    <property type="protein sequence ID" value="MBM6500453.1"/>
    <property type="molecule type" value="Genomic_DNA"/>
</dbReference>
<reference evidence="2 3" key="1">
    <citation type="submission" date="2021-02" db="EMBL/GenBank/DDBJ databases">
        <authorList>
            <person name="Jung H.S."/>
            <person name="Chun B.H."/>
            <person name="Jeon C.O."/>
        </authorList>
    </citation>
    <scope>NUCLEOTIDE SEQUENCE [LARGE SCALE GENOMIC DNA]</scope>
    <source>
        <strain evidence="2 3">LMG 25203</strain>
    </source>
</reference>
<comment type="caution">
    <text evidence="2">The sequence shown here is derived from an EMBL/GenBank/DDBJ whole genome shotgun (WGS) entry which is preliminary data.</text>
</comment>
<feature type="signal peptide" evidence="1">
    <location>
        <begin position="1"/>
        <end position="18"/>
    </location>
</feature>
<feature type="chain" id="PRO_5046505079" evidence="1">
    <location>
        <begin position="19"/>
        <end position="285"/>
    </location>
</feature>